<name>A0A1S1LBG8_9MYCO</name>
<sequence>MTGTLSYPVRVATVLTVNVGELRSNPTGGPVPTGIDKRPMDSTIAVRAPLEGVGSGLAGDAIGDHGVHGGDDQAVYAYAREDLDWWQGELGRDLGNGQFGENLTTRDIDVTGARIGEQWHIGADGLVLEVSSPRIPCRTFAAWLDQQGWVKTFTVQAVPGAYLRVISPGVVRQGDSITVRNSPDHEVTVGLAFRALTREPALLPQLLDVPALPEHIKETVRRRSGA</sequence>
<dbReference type="PANTHER" id="PTHR30212">
    <property type="entry name" value="PROTEIN YIIM"/>
    <property type="match status" value="1"/>
</dbReference>
<dbReference type="GO" id="GO:0030170">
    <property type="term" value="F:pyridoxal phosphate binding"/>
    <property type="evidence" value="ECO:0007669"/>
    <property type="project" value="InterPro"/>
</dbReference>
<organism evidence="2 3">
    <name type="scientific">Mycobacteroides franklinii</name>
    <dbReference type="NCBI Taxonomy" id="948102"/>
    <lineage>
        <taxon>Bacteria</taxon>
        <taxon>Bacillati</taxon>
        <taxon>Actinomycetota</taxon>
        <taxon>Actinomycetes</taxon>
        <taxon>Mycobacteriales</taxon>
        <taxon>Mycobacteriaceae</taxon>
        <taxon>Mycobacteroides</taxon>
    </lineage>
</organism>
<dbReference type="InterPro" id="IPR052353">
    <property type="entry name" value="Benzoxazolinone_Detox_Enz"/>
</dbReference>
<gene>
    <name evidence="2" type="ORF">BKG76_07425</name>
</gene>
<feature type="domain" description="MOSC" evidence="1">
    <location>
        <begin position="43"/>
        <end position="180"/>
    </location>
</feature>
<dbReference type="InterPro" id="IPR011037">
    <property type="entry name" value="Pyrv_Knase-like_insert_dom_sf"/>
</dbReference>
<dbReference type="EMBL" id="MLIK01000018">
    <property type="protein sequence ID" value="OHU26812.1"/>
    <property type="molecule type" value="Genomic_DNA"/>
</dbReference>
<proteinExistence type="predicted"/>
<comment type="caution">
    <text evidence="2">The sequence shown here is derived from an EMBL/GenBank/DDBJ whole genome shotgun (WGS) entry which is preliminary data.</text>
</comment>
<evidence type="ECO:0000313" key="3">
    <source>
        <dbReference type="Proteomes" id="UP000179616"/>
    </source>
</evidence>
<dbReference type="PROSITE" id="PS51340">
    <property type="entry name" value="MOSC"/>
    <property type="match status" value="1"/>
</dbReference>
<dbReference type="Proteomes" id="UP000179616">
    <property type="component" value="Unassembled WGS sequence"/>
</dbReference>
<reference evidence="2 3" key="1">
    <citation type="submission" date="2016-10" db="EMBL/GenBank/DDBJ databases">
        <title>Evaluation of Human, Veterinary and Environmental Mycobacterium chelonae Isolates by Core Genome Phylogenomic Analysis, Targeted Gene Comparison, and Anti-microbial Susceptibility Patterns: A Tale of Mistaken Identities.</title>
        <authorList>
            <person name="Fogelson S.B."/>
            <person name="Camus A.C."/>
            <person name="Lorenz W."/>
            <person name="Vasireddy R."/>
            <person name="Vasireddy S."/>
            <person name="Smith T."/>
            <person name="Brown-Elliott B.A."/>
            <person name="Wallace R.J.Jr."/>
            <person name="Hasan N.A."/>
            <person name="Reischl U."/>
            <person name="Sanchez S."/>
        </authorList>
    </citation>
    <scope>NUCLEOTIDE SEQUENCE [LARGE SCALE GENOMIC DNA]</scope>
    <source>
        <strain evidence="2 3">1559</strain>
    </source>
</reference>
<evidence type="ECO:0000259" key="1">
    <source>
        <dbReference type="PROSITE" id="PS51340"/>
    </source>
</evidence>
<dbReference type="PANTHER" id="PTHR30212:SF2">
    <property type="entry name" value="PROTEIN YIIM"/>
    <property type="match status" value="1"/>
</dbReference>
<dbReference type="GO" id="GO:0003824">
    <property type="term" value="F:catalytic activity"/>
    <property type="evidence" value="ECO:0007669"/>
    <property type="project" value="InterPro"/>
</dbReference>
<dbReference type="Gene3D" id="2.40.33.20">
    <property type="entry name" value="PK beta-barrel domain-like"/>
    <property type="match status" value="1"/>
</dbReference>
<dbReference type="AlphaFoldDB" id="A0A1S1LBG8"/>
<dbReference type="GO" id="GO:0030151">
    <property type="term" value="F:molybdenum ion binding"/>
    <property type="evidence" value="ECO:0007669"/>
    <property type="project" value="InterPro"/>
</dbReference>
<dbReference type="InterPro" id="IPR005302">
    <property type="entry name" value="MoCF_Sase_C"/>
</dbReference>
<dbReference type="SUPFAM" id="SSF50800">
    <property type="entry name" value="PK beta-barrel domain-like"/>
    <property type="match status" value="1"/>
</dbReference>
<dbReference type="Pfam" id="PF03473">
    <property type="entry name" value="MOSC"/>
    <property type="match status" value="1"/>
</dbReference>
<dbReference type="STRING" id="948102.BKG76_07425"/>
<evidence type="ECO:0000313" key="2">
    <source>
        <dbReference type="EMBL" id="OHU26812.1"/>
    </source>
</evidence>
<protein>
    <submittedName>
        <fullName evidence="2">MOSC domain-containing protein</fullName>
    </submittedName>
</protein>
<accession>A0A1S1LBG8</accession>